<dbReference type="PANTHER" id="PTHR37610:SF40">
    <property type="entry name" value="OS01G0909600 PROTEIN"/>
    <property type="match status" value="1"/>
</dbReference>
<proteinExistence type="predicted"/>
<dbReference type="AlphaFoldDB" id="A0AAW2JX30"/>
<dbReference type="PANTHER" id="PTHR37610">
    <property type="entry name" value="CCHC-TYPE DOMAIN-CONTAINING PROTEIN"/>
    <property type="match status" value="1"/>
</dbReference>
<evidence type="ECO:0000259" key="1">
    <source>
        <dbReference type="Pfam" id="PF14244"/>
    </source>
</evidence>
<comment type="caution">
    <text evidence="2">The sequence shown here is derived from an EMBL/GenBank/DDBJ whole genome shotgun (WGS) entry which is preliminary data.</text>
</comment>
<organism evidence="2">
    <name type="scientific">Sesamum radiatum</name>
    <name type="common">Black benniseed</name>
    <dbReference type="NCBI Taxonomy" id="300843"/>
    <lineage>
        <taxon>Eukaryota</taxon>
        <taxon>Viridiplantae</taxon>
        <taxon>Streptophyta</taxon>
        <taxon>Embryophyta</taxon>
        <taxon>Tracheophyta</taxon>
        <taxon>Spermatophyta</taxon>
        <taxon>Magnoliopsida</taxon>
        <taxon>eudicotyledons</taxon>
        <taxon>Gunneridae</taxon>
        <taxon>Pentapetalae</taxon>
        <taxon>asterids</taxon>
        <taxon>lamiids</taxon>
        <taxon>Lamiales</taxon>
        <taxon>Pedaliaceae</taxon>
        <taxon>Sesamum</taxon>
    </lineage>
</organism>
<dbReference type="InterPro" id="IPR029472">
    <property type="entry name" value="Copia-like_N"/>
</dbReference>
<dbReference type="EMBL" id="JACGWJ010000031">
    <property type="protein sequence ID" value="KAL0299029.1"/>
    <property type="molecule type" value="Genomic_DNA"/>
</dbReference>
<evidence type="ECO:0000313" key="2">
    <source>
        <dbReference type="EMBL" id="KAL0299029.1"/>
    </source>
</evidence>
<sequence length="94" mass="10227">MASSSTTIPDMSGGIGSRNETLNARIQILDHPGMVMISAPLNGSNWLSWSRSVRIALEGRDKLGHINGTCVKPTEGYVELHQWRITDSQYAVGS</sequence>
<feature type="domain" description="Retrotransposon Copia-like N-terminal" evidence="1">
    <location>
        <begin position="29"/>
        <end position="74"/>
    </location>
</feature>
<reference evidence="2" key="2">
    <citation type="journal article" date="2024" name="Plant">
        <title>Genomic evolution and insights into agronomic trait innovations of Sesamum species.</title>
        <authorList>
            <person name="Miao H."/>
            <person name="Wang L."/>
            <person name="Qu L."/>
            <person name="Liu H."/>
            <person name="Sun Y."/>
            <person name="Le M."/>
            <person name="Wang Q."/>
            <person name="Wei S."/>
            <person name="Zheng Y."/>
            <person name="Lin W."/>
            <person name="Duan Y."/>
            <person name="Cao H."/>
            <person name="Xiong S."/>
            <person name="Wang X."/>
            <person name="Wei L."/>
            <person name="Li C."/>
            <person name="Ma Q."/>
            <person name="Ju M."/>
            <person name="Zhao R."/>
            <person name="Li G."/>
            <person name="Mu C."/>
            <person name="Tian Q."/>
            <person name="Mei H."/>
            <person name="Zhang T."/>
            <person name="Gao T."/>
            <person name="Zhang H."/>
        </authorList>
    </citation>
    <scope>NUCLEOTIDE SEQUENCE</scope>
    <source>
        <strain evidence="2">G02</strain>
    </source>
</reference>
<accession>A0AAW2JX30</accession>
<name>A0AAW2JX30_SESRA</name>
<protein>
    <recommendedName>
        <fullName evidence="1">Retrotransposon Copia-like N-terminal domain-containing protein</fullName>
    </recommendedName>
</protein>
<gene>
    <name evidence="2" type="ORF">Sradi_6562700</name>
</gene>
<reference evidence="2" key="1">
    <citation type="submission" date="2020-06" db="EMBL/GenBank/DDBJ databases">
        <authorList>
            <person name="Li T."/>
            <person name="Hu X."/>
            <person name="Zhang T."/>
            <person name="Song X."/>
            <person name="Zhang H."/>
            <person name="Dai N."/>
            <person name="Sheng W."/>
            <person name="Hou X."/>
            <person name="Wei L."/>
        </authorList>
    </citation>
    <scope>NUCLEOTIDE SEQUENCE</scope>
    <source>
        <strain evidence="2">G02</strain>
        <tissue evidence="2">Leaf</tissue>
    </source>
</reference>
<dbReference type="Pfam" id="PF14244">
    <property type="entry name" value="Retrotran_gag_3"/>
    <property type="match status" value="1"/>
</dbReference>